<accession>A0A5P2G8N1</accession>
<evidence type="ECO:0000256" key="2">
    <source>
        <dbReference type="ARBA" id="ARBA00009233"/>
    </source>
</evidence>
<evidence type="ECO:0000256" key="10">
    <source>
        <dbReference type="PIRSR" id="PIRSR000094-3"/>
    </source>
</evidence>
<keyword evidence="7 8" id="KW-0275">Fatty acid biosynthesis</keyword>
<dbReference type="AlphaFoldDB" id="A0A5P2G8N1"/>
<feature type="binding site" evidence="10">
    <location>
        <position position="167"/>
    </location>
    <ligand>
        <name>NAD(+)</name>
        <dbReference type="ChEBI" id="CHEBI:57540"/>
    </ligand>
</feature>
<dbReference type="PIRSF" id="PIRSF000094">
    <property type="entry name" value="Enoyl-ACP_rdct"/>
    <property type="match status" value="1"/>
</dbReference>
<evidence type="ECO:0000256" key="7">
    <source>
        <dbReference type="ARBA" id="ARBA00023160"/>
    </source>
</evidence>
<evidence type="ECO:0000256" key="1">
    <source>
        <dbReference type="ARBA" id="ARBA00005194"/>
    </source>
</evidence>
<dbReference type="Gene3D" id="3.40.50.720">
    <property type="entry name" value="NAD(P)-binding Rossmann-like Domain"/>
    <property type="match status" value="1"/>
</dbReference>
<sequence length="270" mass="29900">MSSKILKGKKGIILGVLNENSIAWEVAKKCKQEGAKIIISNAPLAVRFGEVKSLAKEIKVPVIGADVTKIEDLELLVDKAVKYFKGPFDFVLHSVAMSNNIRKKHDYTELNYEYMLKTLDVSAVSFHKLLQVCFQKNAIADWGSVVALTYIASKRIFPQYSEMADAKSLLEGISRSFGLHYAAKNKVRINTISQSPVKTTAGGAIAGFDDFWNYSDQMSPLGNASSKDLASFCVTMFSDYTRYITMQNIYHDGGFSSTGLTDKVISTFNE</sequence>
<keyword evidence="8 10" id="KW-0520">NAD</keyword>
<dbReference type="InterPro" id="IPR002347">
    <property type="entry name" value="SDR_fam"/>
</dbReference>
<feature type="binding site" evidence="10">
    <location>
        <position position="95"/>
    </location>
    <ligand>
        <name>NAD(+)</name>
        <dbReference type="ChEBI" id="CHEBI:57540"/>
    </ligand>
</feature>
<evidence type="ECO:0000256" key="4">
    <source>
        <dbReference type="ARBA" id="ARBA00022832"/>
    </source>
</evidence>
<dbReference type="GO" id="GO:0006633">
    <property type="term" value="P:fatty acid biosynthetic process"/>
    <property type="evidence" value="ECO:0007669"/>
    <property type="project" value="UniProtKB-KW"/>
</dbReference>
<organism evidence="11 12">
    <name type="scientific">Rhizosphaericola mali</name>
    <dbReference type="NCBI Taxonomy" id="2545455"/>
    <lineage>
        <taxon>Bacteria</taxon>
        <taxon>Pseudomonadati</taxon>
        <taxon>Bacteroidota</taxon>
        <taxon>Chitinophagia</taxon>
        <taxon>Chitinophagales</taxon>
        <taxon>Chitinophagaceae</taxon>
        <taxon>Rhizosphaericola</taxon>
    </lineage>
</organism>
<dbReference type="PANTHER" id="PTHR43159:SF2">
    <property type="entry name" value="ENOYL-[ACYL-CARRIER-PROTEIN] REDUCTASE [NADH], CHLOROPLASTIC"/>
    <property type="match status" value="1"/>
</dbReference>
<protein>
    <recommendedName>
        <fullName evidence="8">Enoyl-[acyl-carrier-protein] reductase [NADH]</fullName>
        <ecNumber evidence="8">1.3.1.9</ecNumber>
    </recommendedName>
</protein>
<dbReference type="OrthoDB" id="9803628at2"/>
<evidence type="ECO:0000313" key="12">
    <source>
        <dbReference type="Proteomes" id="UP000292424"/>
    </source>
</evidence>
<evidence type="ECO:0000313" key="11">
    <source>
        <dbReference type="EMBL" id="QES90282.1"/>
    </source>
</evidence>
<feature type="active site" description="Proton acceptor" evidence="9">
    <location>
        <position position="150"/>
    </location>
</feature>
<gene>
    <name evidence="11" type="ORF">E0W69_017035</name>
</gene>
<dbReference type="RefSeq" id="WP_131331257.1">
    <property type="nucleotide sequence ID" value="NZ_CP044016.1"/>
</dbReference>
<feature type="binding site" evidence="10">
    <location>
        <position position="15"/>
    </location>
    <ligand>
        <name>NAD(+)</name>
        <dbReference type="ChEBI" id="CHEBI:57540"/>
    </ligand>
</feature>
<feature type="binding site" evidence="10">
    <location>
        <begin position="21"/>
        <end position="22"/>
    </location>
    <ligand>
        <name>NAD(+)</name>
        <dbReference type="ChEBI" id="CHEBI:57540"/>
    </ligand>
</feature>
<reference evidence="11 12" key="1">
    <citation type="submission" date="2019-09" db="EMBL/GenBank/DDBJ databases">
        <title>Complete genome sequence of Arachidicoccus sp. B3-10 isolated from apple orchard soil.</title>
        <authorList>
            <person name="Kim H.S."/>
            <person name="Han K.-I."/>
            <person name="Suh M.K."/>
            <person name="Lee K.C."/>
            <person name="Eom M.K."/>
            <person name="Kim J.-S."/>
            <person name="Kang S.W."/>
            <person name="Sin Y."/>
            <person name="Lee J.-S."/>
        </authorList>
    </citation>
    <scope>NUCLEOTIDE SEQUENCE [LARGE SCALE GENOMIC DNA]</scope>
    <source>
        <strain evidence="11 12">B3-10</strain>
    </source>
</reference>
<keyword evidence="6" id="KW-0443">Lipid metabolism</keyword>
<keyword evidence="4" id="KW-0276">Fatty acid metabolism</keyword>
<feature type="binding site" evidence="10">
    <location>
        <begin position="66"/>
        <end position="67"/>
    </location>
    <ligand>
        <name>NAD(+)</name>
        <dbReference type="ChEBI" id="CHEBI:57540"/>
    </ligand>
</feature>
<dbReference type="SUPFAM" id="SSF51735">
    <property type="entry name" value="NAD(P)-binding Rossmann-fold domains"/>
    <property type="match status" value="1"/>
</dbReference>
<evidence type="ECO:0000256" key="9">
    <source>
        <dbReference type="PIRSR" id="PIRSR000094-1"/>
    </source>
</evidence>
<dbReference type="PANTHER" id="PTHR43159">
    <property type="entry name" value="ENOYL-[ACYL-CARRIER-PROTEIN] REDUCTASE"/>
    <property type="match status" value="1"/>
</dbReference>
<evidence type="ECO:0000256" key="6">
    <source>
        <dbReference type="ARBA" id="ARBA00023098"/>
    </source>
</evidence>
<feature type="active site" description="Proton acceptor" evidence="9">
    <location>
        <position position="160"/>
    </location>
</feature>
<keyword evidence="5 8" id="KW-0560">Oxidoreductase</keyword>
<keyword evidence="3 8" id="KW-0444">Lipid biosynthesis</keyword>
<evidence type="ECO:0000256" key="8">
    <source>
        <dbReference type="PIRNR" id="PIRNR000094"/>
    </source>
</evidence>
<evidence type="ECO:0000256" key="3">
    <source>
        <dbReference type="ARBA" id="ARBA00022516"/>
    </source>
</evidence>
<dbReference type="EMBL" id="CP044016">
    <property type="protein sequence ID" value="QES90282.1"/>
    <property type="molecule type" value="Genomic_DNA"/>
</dbReference>
<comment type="pathway">
    <text evidence="1">Lipid metabolism; fatty acid biosynthesis.</text>
</comment>
<comment type="catalytic activity">
    <reaction evidence="8">
        <text>a 2,3-saturated acyl-[ACP] + NAD(+) = a (2E)-enoyl-[ACP] + NADH + H(+)</text>
        <dbReference type="Rhea" id="RHEA:10240"/>
        <dbReference type="Rhea" id="RHEA-COMP:9925"/>
        <dbReference type="Rhea" id="RHEA-COMP:9926"/>
        <dbReference type="ChEBI" id="CHEBI:15378"/>
        <dbReference type="ChEBI" id="CHEBI:57540"/>
        <dbReference type="ChEBI" id="CHEBI:57945"/>
        <dbReference type="ChEBI" id="CHEBI:78784"/>
        <dbReference type="ChEBI" id="CHEBI:78785"/>
        <dbReference type="EC" id="1.3.1.9"/>
    </reaction>
</comment>
<keyword evidence="12" id="KW-1185">Reference proteome</keyword>
<dbReference type="GO" id="GO:0004318">
    <property type="term" value="F:enoyl-[acyl-carrier-protein] reductase (NADH) activity"/>
    <property type="evidence" value="ECO:0007669"/>
    <property type="project" value="UniProtKB-EC"/>
</dbReference>
<dbReference type="Pfam" id="PF13561">
    <property type="entry name" value="adh_short_C2"/>
    <property type="match status" value="1"/>
</dbReference>
<dbReference type="InterPro" id="IPR036291">
    <property type="entry name" value="NAD(P)-bd_dom_sf"/>
</dbReference>
<name>A0A5P2G8N1_9BACT</name>
<dbReference type="KEGG" id="arac:E0W69_017035"/>
<evidence type="ECO:0000256" key="5">
    <source>
        <dbReference type="ARBA" id="ARBA00023002"/>
    </source>
</evidence>
<dbReference type="Proteomes" id="UP000292424">
    <property type="component" value="Chromosome"/>
</dbReference>
<dbReference type="EC" id="1.3.1.9" evidence="8"/>
<feature type="binding site" evidence="10">
    <location>
        <begin position="197"/>
        <end position="201"/>
    </location>
    <ligand>
        <name>NAD(+)</name>
        <dbReference type="ChEBI" id="CHEBI:57540"/>
    </ligand>
</feature>
<dbReference type="InterPro" id="IPR014358">
    <property type="entry name" value="Enoyl-ACP_Rdtase_NADH"/>
</dbReference>
<proteinExistence type="inferred from homology"/>
<comment type="similarity">
    <text evidence="2 8">Belongs to the short-chain dehydrogenases/reductases (SDR) family. FabI subfamily.</text>
</comment>